<keyword evidence="2" id="KW-0479">Metal-binding</keyword>
<dbReference type="Gene3D" id="3.30.390.10">
    <property type="entry name" value="Enolase-like, N-terminal domain"/>
    <property type="match status" value="1"/>
</dbReference>
<dbReference type="GO" id="GO:0016854">
    <property type="term" value="F:racemase and epimerase activity"/>
    <property type="evidence" value="ECO:0007669"/>
    <property type="project" value="UniProtKB-ARBA"/>
</dbReference>
<dbReference type="SUPFAM" id="SSF51604">
    <property type="entry name" value="Enolase C-terminal domain-like"/>
    <property type="match status" value="1"/>
</dbReference>
<dbReference type="Gene3D" id="3.20.20.120">
    <property type="entry name" value="Enolase-like C-terminal domain"/>
    <property type="match status" value="1"/>
</dbReference>
<dbReference type="InterPro" id="IPR013341">
    <property type="entry name" value="Mandelate_racemase_N_dom"/>
</dbReference>
<dbReference type="Pfam" id="PF02746">
    <property type="entry name" value="MR_MLE_N"/>
    <property type="match status" value="1"/>
</dbReference>
<evidence type="ECO:0000313" key="5">
    <source>
        <dbReference type="EMBL" id="SDN14536.1"/>
    </source>
</evidence>
<dbReference type="GO" id="GO:0046872">
    <property type="term" value="F:metal ion binding"/>
    <property type="evidence" value="ECO:0007669"/>
    <property type="project" value="UniProtKB-KW"/>
</dbReference>
<reference evidence="6" key="1">
    <citation type="submission" date="2016-10" db="EMBL/GenBank/DDBJ databases">
        <authorList>
            <person name="Varghese N."/>
            <person name="Submissions S."/>
        </authorList>
    </citation>
    <scope>NUCLEOTIDE SEQUENCE [LARGE SCALE GENOMIC DNA]</scope>
    <source>
        <strain evidence="6">CGMCC 1.10119</strain>
    </source>
</reference>
<evidence type="ECO:0000256" key="2">
    <source>
        <dbReference type="ARBA" id="ARBA00022723"/>
    </source>
</evidence>
<dbReference type="Pfam" id="PF13378">
    <property type="entry name" value="MR_MLE_C"/>
    <property type="match status" value="1"/>
</dbReference>
<proteinExistence type="inferred from homology"/>
<feature type="domain" description="Mandelate racemase/muconate lactonizing enzyme C-terminal" evidence="4">
    <location>
        <begin position="142"/>
        <end position="240"/>
    </location>
</feature>
<dbReference type="SFLD" id="SFLDS00001">
    <property type="entry name" value="Enolase"/>
    <property type="match status" value="1"/>
</dbReference>
<dbReference type="STRING" id="660521.SAMN04487949_3477"/>
<dbReference type="SUPFAM" id="SSF54826">
    <property type="entry name" value="Enolase N-terminal domain-like"/>
    <property type="match status" value="1"/>
</dbReference>
<dbReference type="InterPro" id="IPR013342">
    <property type="entry name" value="Mandelate_racemase_C"/>
</dbReference>
<evidence type="ECO:0000256" key="1">
    <source>
        <dbReference type="ARBA" id="ARBA00008031"/>
    </source>
</evidence>
<dbReference type="PANTHER" id="PTHR48073">
    <property type="entry name" value="O-SUCCINYLBENZOATE SYNTHASE-RELATED"/>
    <property type="match status" value="1"/>
</dbReference>
<evidence type="ECO:0000256" key="3">
    <source>
        <dbReference type="ARBA" id="ARBA00023235"/>
    </source>
</evidence>
<dbReference type="AlphaFoldDB" id="A0A1G9Z1J8"/>
<dbReference type="SMART" id="SM00922">
    <property type="entry name" value="MR_MLE"/>
    <property type="match status" value="1"/>
</dbReference>
<protein>
    <submittedName>
        <fullName evidence="5">Muconate cycloisomerase</fullName>
    </submittedName>
</protein>
<comment type="similarity">
    <text evidence="1">Belongs to the mandelate racemase/muconate lactonizing enzyme family.</text>
</comment>
<gene>
    <name evidence="5" type="ORF">SAMN04487949_3477</name>
</gene>
<dbReference type="Proteomes" id="UP000199451">
    <property type="component" value="Unassembled WGS sequence"/>
</dbReference>
<dbReference type="SFLD" id="SFLDG00180">
    <property type="entry name" value="muconate_cycloisomerase"/>
    <property type="match status" value="1"/>
</dbReference>
<dbReference type="InterPro" id="IPR029017">
    <property type="entry name" value="Enolase-like_N"/>
</dbReference>
<dbReference type="InterPro" id="IPR036849">
    <property type="entry name" value="Enolase-like_C_sf"/>
</dbReference>
<accession>A0A1G9Z1J8</accession>
<dbReference type="EMBL" id="FNHL01000006">
    <property type="protein sequence ID" value="SDN14536.1"/>
    <property type="molecule type" value="Genomic_DNA"/>
</dbReference>
<organism evidence="5 6">
    <name type="scientific">Halogranum gelatinilyticum</name>
    <dbReference type="NCBI Taxonomy" id="660521"/>
    <lineage>
        <taxon>Archaea</taxon>
        <taxon>Methanobacteriati</taxon>
        <taxon>Methanobacteriota</taxon>
        <taxon>Stenosarchaea group</taxon>
        <taxon>Halobacteria</taxon>
        <taxon>Halobacteriales</taxon>
        <taxon>Haloferacaceae</taxon>
    </lineage>
</organism>
<evidence type="ECO:0000259" key="4">
    <source>
        <dbReference type="SMART" id="SM00922"/>
    </source>
</evidence>
<keyword evidence="3 5" id="KW-0413">Isomerase</keyword>
<dbReference type="RefSeq" id="WP_170830689.1">
    <property type="nucleotide sequence ID" value="NZ_FNHL01000006.1"/>
</dbReference>
<dbReference type="OrthoDB" id="42605at2157"/>
<name>A0A1G9Z1J8_9EURY</name>
<sequence length="361" mass="38676">MEITDVDVVGRDIPLADDFPVSYEDHLTTDHAFVRLRTDNGLTGYGEGTALPWFTGETTRSMVAFLDDWLVPRIEGATLDDAAREVATFGGDFPHNAGGKAAVELALLDLQGKRADVPLWELLGVGHRETVPCVYPVPGLPPDRAREVTQTGIEAGYRRFKIKATGDVAADVARIDAVLDQLPADATARIDANTGWESYPKAKAAITAIADRSKIEYFEQPVAPDRPEDLLKLWEDTGIPVYADEFVHAPSDVERIGQEGLARGCHLKLAKTGSLRTMADMARTAAQHRLNATAVSAFGTSLEASAILHLAAVIPAIPSACELDPALLAEDPTDEPLVVGPETPVPDGPGIGVALDDDLFE</sequence>
<evidence type="ECO:0000313" key="6">
    <source>
        <dbReference type="Proteomes" id="UP000199451"/>
    </source>
</evidence>
<dbReference type="PANTHER" id="PTHR48073:SF2">
    <property type="entry name" value="O-SUCCINYLBENZOATE SYNTHASE"/>
    <property type="match status" value="1"/>
</dbReference>
<dbReference type="InterPro" id="IPR029065">
    <property type="entry name" value="Enolase_C-like"/>
</dbReference>
<keyword evidence="6" id="KW-1185">Reference proteome</keyword>